<dbReference type="InterPro" id="IPR000160">
    <property type="entry name" value="GGDEF_dom"/>
</dbReference>
<dbReference type="EMBL" id="SNZF01000002">
    <property type="protein sequence ID" value="TDR37617.1"/>
    <property type="molecule type" value="Genomic_DNA"/>
</dbReference>
<evidence type="ECO:0000256" key="4">
    <source>
        <dbReference type="ARBA" id="ARBA00034247"/>
    </source>
</evidence>
<feature type="domain" description="GGDEF" evidence="6">
    <location>
        <begin position="318"/>
        <end position="451"/>
    </location>
</feature>
<reference evidence="7 8" key="1">
    <citation type="submission" date="2019-03" db="EMBL/GenBank/DDBJ databases">
        <title>Genomic Encyclopedia of Type Strains, Phase IV (KMG-IV): sequencing the most valuable type-strain genomes for metagenomic binning, comparative biology and taxonomic classification.</title>
        <authorList>
            <person name="Goeker M."/>
        </authorList>
    </citation>
    <scope>NUCLEOTIDE SEQUENCE [LARGE SCALE GENOMIC DNA]</scope>
    <source>
        <strain evidence="7 8">DSM 11603</strain>
    </source>
</reference>
<sequence length="479" mass="53587">MPSIERPGLSFWMAASDHTVSAALERLAAIVGENVEQLVDAFYSTFLLHEEASAYLSHSVVNQRLRYSLRQWLLDLVDEDLRSDTSGFEQRQIKIGEVHARLKVPNDIVMEGMTLLKTEIARRVSVLGLDATTTAETIILLDEAIDFAMRFMTEAYVSDTRSRAQTDEAFRLFSLGQDINLERETQRAALMEWSQSVLFSLLGEKTEEARNMLSASPFGLWVRHRAAVLFQGSTVLGRIEDLIRQIDQRTIPAISGREPAAVSDLQRQVEELKYLLNELFQTAANIENGRDPLTRTLNRRFLPSILGREISLAKSSGSPFTLLMVDVDHFKTVNDTYGHSAGDAVLGCVAEYLLGAVRSSDYVFRYGGEEFLIALVETDRTEAQIIAERIRQGIAAQRPRVSETRTVEITASVGVASFEGHPDYQYMINAADKALYRAKQEGRNRVCVCGDTRPGSTAARQEAAPPEPVVNHYKRQQVP</sequence>
<dbReference type="Pfam" id="PF00990">
    <property type="entry name" value="GGDEF"/>
    <property type="match status" value="1"/>
</dbReference>
<evidence type="ECO:0000256" key="3">
    <source>
        <dbReference type="ARBA" id="ARBA00029839"/>
    </source>
</evidence>
<dbReference type="InterPro" id="IPR043128">
    <property type="entry name" value="Rev_trsase/Diguanyl_cyclase"/>
</dbReference>
<dbReference type="GO" id="GO:0005886">
    <property type="term" value="C:plasma membrane"/>
    <property type="evidence" value="ECO:0007669"/>
    <property type="project" value="TreeGrafter"/>
</dbReference>
<dbReference type="NCBIfam" id="TIGR00254">
    <property type="entry name" value="GGDEF"/>
    <property type="match status" value="1"/>
</dbReference>
<dbReference type="Pfam" id="PF21118">
    <property type="entry name" value="DosC_2nd"/>
    <property type="match status" value="1"/>
</dbReference>
<evidence type="ECO:0000259" key="6">
    <source>
        <dbReference type="PROSITE" id="PS50887"/>
    </source>
</evidence>
<dbReference type="AlphaFoldDB" id="A0A4R6YKS3"/>
<evidence type="ECO:0000256" key="5">
    <source>
        <dbReference type="SAM" id="MobiDB-lite"/>
    </source>
</evidence>
<evidence type="ECO:0000256" key="1">
    <source>
        <dbReference type="ARBA" id="ARBA00012528"/>
    </source>
</evidence>
<keyword evidence="8" id="KW-1185">Reference proteome</keyword>
<feature type="region of interest" description="Disordered" evidence="5">
    <location>
        <begin position="454"/>
        <end position="479"/>
    </location>
</feature>
<dbReference type="Proteomes" id="UP000294958">
    <property type="component" value="Unassembled WGS sequence"/>
</dbReference>
<dbReference type="GO" id="GO:1902201">
    <property type="term" value="P:negative regulation of bacterial-type flagellum-dependent cell motility"/>
    <property type="evidence" value="ECO:0007669"/>
    <property type="project" value="TreeGrafter"/>
</dbReference>
<dbReference type="EC" id="2.7.7.65" evidence="1"/>
<dbReference type="SUPFAM" id="SSF46458">
    <property type="entry name" value="Globin-like"/>
    <property type="match status" value="1"/>
</dbReference>
<dbReference type="GO" id="GO:0052621">
    <property type="term" value="F:diguanylate cyclase activity"/>
    <property type="evidence" value="ECO:0007669"/>
    <property type="project" value="UniProtKB-EC"/>
</dbReference>
<dbReference type="InterPro" id="IPR029787">
    <property type="entry name" value="Nucleotide_cyclase"/>
</dbReference>
<dbReference type="PANTHER" id="PTHR45138">
    <property type="entry name" value="REGULATORY COMPONENTS OF SENSORY TRANSDUCTION SYSTEM"/>
    <property type="match status" value="1"/>
</dbReference>
<protein>
    <recommendedName>
        <fullName evidence="2">Diguanylate cyclase DosC</fullName>
        <ecNumber evidence="1">2.7.7.65</ecNumber>
    </recommendedName>
    <alternativeName>
        <fullName evidence="3">Direct oxygen-sensing cyclase</fullName>
    </alternativeName>
</protein>
<dbReference type="InterPro" id="IPR012292">
    <property type="entry name" value="Globin/Proto"/>
</dbReference>
<gene>
    <name evidence="7" type="ORF">DES43_102164</name>
</gene>
<dbReference type="InterPro" id="IPR050469">
    <property type="entry name" value="Diguanylate_Cyclase"/>
</dbReference>
<dbReference type="FunFam" id="3.30.70.270:FF:000001">
    <property type="entry name" value="Diguanylate cyclase domain protein"/>
    <property type="match status" value="1"/>
</dbReference>
<comment type="caution">
    <text evidence="7">The sequence shown here is derived from an EMBL/GenBank/DDBJ whole genome shotgun (WGS) entry which is preliminary data.</text>
</comment>
<dbReference type="CDD" id="cd01949">
    <property type="entry name" value="GGDEF"/>
    <property type="match status" value="1"/>
</dbReference>
<dbReference type="GO" id="GO:0019825">
    <property type="term" value="F:oxygen binding"/>
    <property type="evidence" value="ECO:0007669"/>
    <property type="project" value="InterPro"/>
</dbReference>
<dbReference type="Gene3D" id="3.30.70.270">
    <property type="match status" value="1"/>
</dbReference>
<evidence type="ECO:0000256" key="2">
    <source>
        <dbReference type="ARBA" id="ARBA00015125"/>
    </source>
</evidence>
<dbReference type="InterPro" id="IPR048442">
    <property type="entry name" value="DosC_2nd"/>
</dbReference>
<dbReference type="GO" id="GO:0020037">
    <property type="term" value="F:heme binding"/>
    <property type="evidence" value="ECO:0007669"/>
    <property type="project" value="InterPro"/>
</dbReference>
<dbReference type="SUPFAM" id="SSF55073">
    <property type="entry name" value="Nucleotide cyclase"/>
    <property type="match status" value="1"/>
</dbReference>
<dbReference type="InterPro" id="IPR009050">
    <property type="entry name" value="Globin-like_sf"/>
</dbReference>
<dbReference type="GO" id="GO:0043709">
    <property type="term" value="P:cell adhesion involved in single-species biofilm formation"/>
    <property type="evidence" value="ECO:0007669"/>
    <property type="project" value="TreeGrafter"/>
</dbReference>
<evidence type="ECO:0000313" key="7">
    <source>
        <dbReference type="EMBL" id="TDR37617.1"/>
    </source>
</evidence>
<evidence type="ECO:0000313" key="8">
    <source>
        <dbReference type="Proteomes" id="UP000294958"/>
    </source>
</evidence>
<dbReference type="InterPro" id="IPR044398">
    <property type="entry name" value="Globin-sensor_dom"/>
</dbReference>
<organism evidence="7 8">
    <name type="scientific">Aquamicrobium defluvii</name>
    <dbReference type="NCBI Taxonomy" id="69279"/>
    <lineage>
        <taxon>Bacteria</taxon>
        <taxon>Pseudomonadati</taxon>
        <taxon>Pseudomonadota</taxon>
        <taxon>Alphaproteobacteria</taxon>
        <taxon>Hyphomicrobiales</taxon>
        <taxon>Phyllobacteriaceae</taxon>
        <taxon>Aquamicrobium</taxon>
    </lineage>
</organism>
<dbReference type="PROSITE" id="PS50887">
    <property type="entry name" value="GGDEF"/>
    <property type="match status" value="1"/>
</dbReference>
<name>A0A4R6YKS3_9HYPH</name>
<dbReference type="SMART" id="SM00267">
    <property type="entry name" value="GGDEF"/>
    <property type="match status" value="1"/>
</dbReference>
<dbReference type="Gene3D" id="1.10.490.10">
    <property type="entry name" value="Globins"/>
    <property type="match status" value="1"/>
</dbReference>
<comment type="catalytic activity">
    <reaction evidence="4">
        <text>2 GTP = 3',3'-c-di-GMP + 2 diphosphate</text>
        <dbReference type="Rhea" id="RHEA:24898"/>
        <dbReference type="ChEBI" id="CHEBI:33019"/>
        <dbReference type="ChEBI" id="CHEBI:37565"/>
        <dbReference type="ChEBI" id="CHEBI:58805"/>
        <dbReference type="EC" id="2.7.7.65"/>
    </reaction>
</comment>
<accession>A0A4R6YKS3</accession>
<dbReference type="PANTHER" id="PTHR45138:SF9">
    <property type="entry name" value="DIGUANYLATE CYCLASE DGCM-RELATED"/>
    <property type="match status" value="1"/>
</dbReference>
<dbReference type="Pfam" id="PF11563">
    <property type="entry name" value="Protoglobin"/>
    <property type="match status" value="1"/>
</dbReference>
<proteinExistence type="predicted"/>